<evidence type="ECO:0000256" key="4">
    <source>
        <dbReference type="ARBA" id="ARBA00024746"/>
    </source>
</evidence>
<keyword evidence="3 5" id="KW-1005">Bacterial flagellum biogenesis</keyword>
<organism evidence="9 10">
    <name type="scientific">Dechloromonas agitata</name>
    <dbReference type="NCBI Taxonomy" id="73030"/>
    <lineage>
        <taxon>Bacteria</taxon>
        <taxon>Pseudomonadati</taxon>
        <taxon>Pseudomonadota</taxon>
        <taxon>Betaproteobacteria</taxon>
        <taxon>Rhodocyclales</taxon>
        <taxon>Azonexaceae</taxon>
        <taxon>Dechloromonas</taxon>
    </lineage>
</organism>
<evidence type="ECO:0000256" key="6">
    <source>
        <dbReference type="SAM" id="MobiDB-lite"/>
    </source>
</evidence>
<evidence type="ECO:0000256" key="3">
    <source>
        <dbReference type="ARBA" id="ARBA00022795"/>
    </source>
</evidence>
<name>A0A930FYP1_9RHOO</name>
<dbReference type="Pfam" id="PF13861">
    <property type="entry name" value="FLgD_tudor"/>
    <property type="match status" value="1"/>
</dbReference>
<accession>A0A930FYP1</accession>
<reference evidence="9" key="1">
    <citation type="submission" date="2020-04" db="EMBL/GenBank/DDBJ databases">
        <title>Deep metagenomics examines the oral microbiome during advanced dental caries in children, revealing novel taxa and co-occurrences with host molecules.</title>
        <authorList>
            <person name="Baker J.L."/>
            <person name="Morton J.T."/>
            <person name="Dinis M."/>
            <person name="Alvarez R."/>
            <person name="Tran N.C."/>
            <person name="Knight R."/>
            <person name="Edlund A."/>
        </authorList>
    </citation>
    <scope>NUCLEOTIDE SEQUENCE</scope>
    <source>
        <strain evidence="9">JCVI_32_bin.24</strain>
    </source>
</reference>
<dbReference type="RefSeq" id="WP_027456392.1">
    <property type="nucleotide sequence ID" value="NZ_JARBJQ010000020.1"/>
</dbReference>
<evidence type="ECO:0000313" key="9">
    <source>
        <dbReference type="EMBL" id="MBF1164266.1"/>
    </source>
</evidence>
<evidence type="ECO:0000259" key="7">
    <source>
        <dbReference type="Pfam" id="PF13860"/>
    </source>
</evidence>
<comment type="caution">
    <text evidence="9">The sequence shown here is derived from an EMBL/GenBank/DDBJ whole genome shotgun (WGS) entry which is preliminary data.</text>
</comment>
<sequence>MSTVNSTSSTNDLIKALNGTNGSSASKPKSAQDMQDNFLTMLTTQLQNQDPLNPMDNAQMTSQLAQISMLEGIQGLNTTLTSLLASYNTSQALQAAGAIGSNVLVEGSRLALASGQAQGGVILGSAATSVVVTIKDGTGKTVQTQELGKQPAGTVAFQWDGKDANGAQVADGNYTFSVEASASGTKVSATPIQLGTVSAVVRNGTSFVLELTTGETVAFDDVLQFM</sequence>
<evidence type="ECO:0000256" key="2">
    <source>
        <dbReference type="ARBA" id="ARBA00016013"/>
    </source>
</evidence>
<comment type="similarity">
    <text evidence="1 5">Belongs to the FlgD family.</text>
</comment>
<keyword evidence="9" id="KW-0966">Cell projection</keyword>
<feature type="domain" description="FlgD/Vpr Ig-like" evidence="7">
    <location>
        <begin position="113"/>
        <end position="182"/>
    </location>
</feature>
<gene>
    <name evidence="9" type="ORF">HXL68_04405</name>
</gene>
<feature type="domain" description="FlgD Tudor-like" evidence="8">
    <location>
        <begin position="90"/>
        <end position="222"/>
    </location>
</feature>
<evidence type="ECO:0000256" key="5">
    <source>
        <dbReference type="RuleBase" id="RU362076"/>
    </source>
</evidence>
<dbReference type="InterPro" id="IPR005648">
    <property type="entry name" value="FlgD"/>
</dbReference>
<evidence type="ECO:0000259" key="8">
    <source>
        <dbReference type="Pfam" id="PF13861"/>
    </source>
</evidence>
<keyword evidence="9" id="KW-0969">Cilium</keyword>
<dbReference type="Pfam" id="PF13860">
    <property type="entry name" value="FlgD_ig"/>
    <property type="match status" value="1"/>
</dbReference>
<dbReference type="AlphaFoldDB" id="A0A930FYP1"/>
<dbReference type="Pfam" id="PF03963">
    <property type="entry name" value="FlgD"/>
    <property type="match status" value="1"/>
</dbReference>
<dbReference type="GO" id="GO:0044781">
    <property type="term" value="P:bacterial-type flagellum organization"/>
    <property type="evidence" value="ECO:0007669"/>
    <property type="project" value="UniProtKB-UniRule"/>
</dbReference>
<dbReference type="Gene3D" id="2.60.40.4070">
    <property type="match status" value="1"/>
</dbReference>
<dbReference type="EMBL" id="JABZMI010000052">
    <property type="protein sequence ID" value="MBF1164266.1"/>
    <property type="molecule type" value="Genomic_DNA"/>
</dbReference>
<dbReference type="Proteomes" id="UP000718593">
    <property type="component" value="Unassembled WGS sequence"/>
</dbReference>
<keyword evidence="9" id="KW-0282">Flagellum</keyword>
<proteinExistence type="inferred from homology"/>
<comment type="function">
    <text evidence="4 5">Required for flagellar hook formation. May act as a scaffolding protein.</text>
</comment>
<dbReference type="Gene3D" id="2.30.30.910">
    <property type="match status" value="1"/>
</dbReference>
<protein>
    <recommendedName>
        <fullName evidence="2 5">Basal-body rod modification protein FlgD</fullName>
    </recommendedName>
</protein>
<feature type="region of interest" description="Disordered" evidence="6">
    <location>
        <begin position="1"/>
        <end position="31"/>
    </location>
</feature>
<evidence type="ECO:0000313" key="10">
    <source>
        <dbReference type="Proteomes" id="UP000718593"/>
    </source>
</evidence>
<dbReference type="InterPro" id="IPR025963">
    <property type="entry name" value="FLgD_Tudor"/>
</dbReference>
<evidence type="ECO:0000256" key="1">
    <source>
        <dbReference type="ARBA" id="ARBA00010577"/>
    </source>
</evidence>
<dbReference type="InterPro" id="IPR025965">
    <property type="entry name" value="FlgD/Vpr_Ig-like"/>
</dbReference>